<dbReference type="AlphaFoldDB" id="A0A0P1ISE3"/>
<dbReference type="InterPro" id="IPR050194">
    <property type="entry name" value="Glycosyltransferase_grp1"/>
</dbReference>
<dbReference type="PANTHER" id="PTHR45947">
    <property type="entry name" value="SULFOQUINOVOSYL TRANSFERASE SQD2"/>
    <property type="match status" value="1"/>
</dbReference>
<dbReference type="EC" id="2.4.1.11" evidence="3"/>
<dbReference type="Gene3D" id="3.40.50.2000">
    <property type="entry name" value="Glycogen Phosphorylase B"/>
    <property type="match status" value="2"/>
</dbReference>
<keyword evidence="4" id="KW-1185">Reference proteome</keyword>
<dbReference type="CDD" id="cd03801">
    <property type="entry name" value="GT4_PimA-like"/>
    <property type="match status" value="1"/>
</dbReference>
<dbReference type="GO" id="GO:0004373">
    <property type="term" value="F:alpha-1,4-glucan glucosyltransferase (UDP-glucose donor) activity"/>
    <property type="evidence" value="ECO:0007669"/>
    <property type="project" value="UniProtKB-EC"/>
</dbReference>
<protein>
    <submittedName>
        <fullName evidence="3">Glycogen synthase</fullName>
        <ecNumber evidence="3">2.4.1.11</ecNumber>
    </submittedName>
</protein>
<dbReference type="SUPFAM" id="SSF53756">
    <property type="entry name" value="UDP-Glycosyltransferase/glycogen phosphorylase"/>
    <property type="match status" value="1"/>
</dbReference>
<evidence type="ECO:0000313" key="3">
    <source>
        <dbReference type="EMBL" id="CUK26487.1"/>
    </source>
</evidence>
<dbReference type="OrthoDB" id="529131at2"/>
<reference evidence="4" key="1">
    <citation type="submission" date="2015-09" db="EMBL/GenBank/DDBJ databases">
        <authorList>
            <person name="Rodrigo-Torres Lidia"/>
            <person name="Arahal R.David."/>
        </authorList>
    </citation>
    <scope>NUCLEOTIDE SEQUENCE [LARGE SCALE GENOMIC DNA]</scope>
    <source>
        <strain evidence="4">CECT 5114</strain>
    </source>
</reference>
<dbReference type="Pfam" id="PF13439">
    <property type="entry name" value="Glyco_transf_4"/>
    <property type="match status" value="1"/>
</dbReference>
<dbReference type="Pfam" id="PF00534">
    <property type="entry name" value="Glycos_transf_1"/>
    <property type="match status" value="1"/>
</dbReference>
<proteinExistence type="predicted"/>
<keyword evidence="3" id="KW-0808">Transferase</keyword>
<sequence>MKPTITHLLDDATSGGVTRVIDFMQSSEALNAKVDQNLQMVPARGRWPQFEGDMIISHLSVNWRNLPALMALRAMHPNATLVHVEHSYTQRFTALNVPNKDRFYTLLRTAYALFDQVVCVSRSQGSWMATRALVDSTKLRIIRSAVDLTDFAKLPPVSGTPRCFGLLGRLHQQKGFDLAIAAFRQLSDPNLRLKIFGIGEDQKLLRRMAKGDSRISFEGFSANPSQAMQSIDALLVPSRWEAYGLVAQEALAAGRPVLVAPVDGLTDQVQDGATQMTGIGVSALASDLERIANGTEKPAIAKQSAFAMNSKNRFETDWLRLFDEAFAMADAAA</sequence>
<dbReference type="InterPro" id="IPR001296">
    <property type="entry name" value="Glyco_trans_1"/>
</dbReference>
<evidence type="ECO:0000259" key="1">
    <source>
        <dbReference type="Pfam" id="PF00534"/>
    </source>
</evidence>
<keyword evidence="3" id="KW-0328">Glycosyltransferase</keyword>
<feature type="domain" description="Glycosyltransferase subfamily 4-like N-terminal" evidence="2">
    <location>
        <begin position="66"/>
        <end position="149"/>
    </location>
</feature>
<name>A0A0P1ISE3_9RHOB</name>
<evidence type="ECO:0000259" key="2">
    <source>
        <dbReference type="Pfam" id="PF13439"/>
    </source>
</evidence>
<dbReference type="RefSeq" id="WP_058315370.1">
    <property type="nucleotide sequence ID" value="NZ_CYTO01000009.1"/>
</dbReference>
<dbReference type="STRING" id="1715691.TA5113_01125"/>
<dbReference type="PANTHER" id="PTHR45947:SF3">
    <property type="entry name" value="SULFOQUINOVOSYL TRANSFERASE SQD2"/>
    <property type="match status" value="1"/>
</dbReference>
<dbReference type="Proteomes" id="UP000051184">
    <property type="component" value="Unassembled WGS sequence"/>
</dbReference>
<dbReference type="EMBL" id="CYUE01000020">
    <property type="protein sequence ID" value="CUK26487.1"/>
    <property type="molecule type" value="Genomic_DNA"/>
</dbReference>
<dbReference type="InterPro" id="IPR028098">
    <property type="entry name" value="Glyco_trans_4-like_N"/>
</dbReference>
<evidence type="ECO:0000313" key="4">
    <source>
        <dbReference type="Proteomes" id="UP000051184"/>
    </source>
</evidence>
<gene>
    <name evidence="3" type="ORF">TA5114_02298</name>
</gene>
<organism evidence="3 4">
    <name type="scientific">Cognatishimia activa</name>
    <dbReference type="NCBI Taxonomy" id="1715691"/>
    <lineage>
        <taxon>Bacteria</taxon>
        <taxon>Pseudomonadati</taxon>
        <taxon>Pseudomonadota</taxon>
        <taxon>Alphaproteobacteria</taxon>
        <taxon>Rhodobacterales</taxon>
        <taxon>Paracoccaceae</taxon>
        <taxon>Cognatishimia</taxon>
    </lineage>
</organism>
<accession>A0A0P1ISE3</accession>
<feature type="domain" description="Glycosyl transferase family 1" evidence="1">
    <location>
        <begin position="160"/>
        <end position="295"/>
    </location>
</feature>